<gene>
    <name evidence="9" type="ORF">FNK824_LOCUS14616</name>
    <name evidence="7" type="ORF">JBS370_LOCUS3531</name>
    <name evidence="6" type="ORF">JXQ802_LOCUS41599</name>
    <name evidence="8" type="ORF">OTI717_LOCUS8622</name>
    <name evidence="3" type="ORF">RFH988_LOCUS19764</name>
    <name evidence="5" type="ORF">SEV965_LOCUS30015</name>
    <name evidence="4" type="ORF">ZHD862_LOCUS22400</name>
</gene>
<dbReference type="Proteomes" id="UP000663889">
    <property type="component" value="Unassembled WGS sequence"/>
</dbReference>
<evidence type="ECO:0000313" key="6">
    <source>
        <dbReference type="EMBL" id="CAF1521245.1"/>
    </source>
</evidence>
<dbReference type="PANTHER" id="PTHR31184:SF2">
    <property type="entry name" value="HUNTINGTIN-INTERACTING PROTEIN K"/>
    <property type="match status" value="1"/>
</dbReference>
<evidence type="ECO:0000313" key="10">
    <source>
        <dbReference type="Proteomes" id="UP000663870"/>
    </source>
</evidence>
<accession>A0A815UIJ8</accession>
<feature type="compositionally biased region" description="Acidic residues" evidence="1">
    <location>
        <begin position="15"/>
        <end position="25"/>
    </location>
</feature>
<dbReference type="InterPro" id="IPR044034">
    <property type="entry name" value="NAC-like_UBA"/>
</dbReference>
<dbReference type="Proteomes" id="UP000663864">
    <property type="component" value="Unassembled WGS sequence"/>
</dbReference>
<sequence>MSDSLSVTAAAAEDNVSDDEKEEEQVTSTIQKKEDAKVEKELDRVTDRVDEEDLGSENIGNALTAINDKRHRDESKRKAEQAVLANVKIRKEDVELIIQELELPRSKAEKILRQHRGDVIATLKALVNA</sequence>
<evidence type="ECO:0000256" key="1">
    <source>
        <dbReference type="SAM" id="MobiDB-lite"/>
    </source>
</evidence>
<dbReference type="Proteomes" id="UP000663874">
    <property type="component" value="Unassembled WGS sequence"/>
</dbReference>
<dbReference type="EMBL" id="CAJNOU010003144">
    <property type="protein sequence ID" value="CAF1373359.1"/>
    <property type="molecule type" value="Genomic_DNA"/>
</dbReference>
<evidence type="ECO:0000313" key="7">
    <source>
        <dbReference type="EMBL" id="CAF3595839.1"/>
    </source>
</evidence>
<dbReference type="PANTHER" id="PTHR31184">
    <property type="entry name" value="HUNTINGTIN-INTERACTING PROTEIN K FAMILY MEMBER"/>
    <property type="match status" value="1"/>
</dbReference>
<evidence type="ECO:0000259" key="2">
    <source>
        <dbReference type="Pfam" id="PF19026"/>
    </source>
</evidence>
<dbReference type="Proteomes" id="UP000663870">
    <property type="component" value="Unassembled WGS sequence"/>
</dbReference>
<proteinExistence type="predicted"/>
<dbReference type="Proteomes" id="UP000663836">
    <property type="component" value="Unassembled WGS sequence"/>
</dbReference>
<dbReference type="InterPro" id="IPR052617">
    <property type="entry name" value="Huntingtin-int_K"/>
</dbReference>
<evidence type="ECO:0000313" key="3">
    <source>
        <dbReference type="EMBL" id="CAF1109618.1"/>
    </source>
</evidence>
<dbReference type="EMBL" id="CAJNOO010001176">
    <property type="protein sequence ID" value="CAF1109618.1"/>
    <property type="molecule type" value="Genomic_DNA"/>
</dbReference>
<protein>
    <recommendedName>
        <fullName evidence="2">Nascent polypeptide-associated complex subunit alpha-like UBA domain-containing protein</fullName>
    </recommendedName>
</protein>
<dbReference type="InterPro" id="IPR038922">
    <property type="entry name" value="HYPK_UBA"/>
</dbReference>
<reference evidence="6" key="1">
    <citation type="submission" date="2021-02" db="EMBL/GenBank/DDBJ databases">
        <authorList>
            <person name="Nowell W R."/>
        </authorList>
    </citation>
    <scope>NUCLEOTIDE SEQUENCE</scope>
</reference>
<dbReference type="Gene3D" id="1.10.8.10">
    <property type="entry name" value="DNA helicase RuvA subunit, C-terminal domain"/>
    <property type="match status" value="1"/>
</dbReference>
<keyword evidence="10" id="KW-1185">Reference proteome</keyword>
<dbReference type="OrthoDB" id="285219at2759"/>
<dbReference type="EMBL" id="CAJOBE010002033">
    <property type="protein sequence ID" value="CAF3794138.1"/>
    <property type="molecule type" value="Genomic_DNA"/>
</dbReference>
<dbReference type="GO" id="GO:0043066">
    <property type="term" value="P:negative regulation of apoptotic process"/>
    <property type="evidence" value="ECO:0007669"/>
    <property type="project" value="TreeGrafter"/>
</dbReference>
<name>A0A815UIJ8_9BILA</name>
<feature type="compositionally biased region" description="Basic and acidic residues" evidence="1">
    <location>
        <begin position="31"/>
        <end position="43"/>
    </location>
</feature>
<feature type="domain" description="Nascent polypeptide-associated complex subunit alpha-like UBA" evidence="2">
    <location>
        <begin position="87"/>
        <end position="127"/>
    </location>
</feature>
<evidence type="ECO:0000313" key="5">
    <source>
        <dbReference type="EMBL" id="CAF1373359.1"/>
    </source>
</evidence>
<evidence type="ECO:0000313" key="9">
    <source>
        <dbReference type="EMBL" id="CAF3794138.1"/>
    </source>
</evidence>
<dbReference type="Proteomes" id="UP000663823">
    <property type="component" value="Unassembled WGS sequence"/>
</dbReference>
<evidence type="ECO:0000313" key="4">
    <source>
        <dbReference type="EMBL" id="CAF1192712.1"/>
    </source>
</evidence>
<dbReference type="EMBL" id="CAJOAX010000698">
    <property type="protein sequence ID" value="CAF3637133.1"/>
    <property type="molecule type" value="Genomic_DNA"/>
</dbReference>
<dbReference type="CDD" id="cd14361">
    <property type="entry name" value="UBA_HYPK"/>
    <property type="match status" value="1"/>
</dbReference>
<organism evidence="6 10">
    <name type="scientific">Rotaria sordida</name>
    <dbReference type="NCBI Taxonomy" id="392033"/>
    <lineage>
        <taxon>Eukaryota</taxon>
        <taxon>Metazoa</taxon>
        <taxon>Spiralia</taxon>
        <taxon>Gnathifera</taxon>
        <taxon>Rotifera</taxon>
        <taxon>Eurotatoria</taxon>
        <taxon>Bdelloidea</taxon>
        <taxon>Philodinida</taxon>
        <taxon>Philodinidae</taxon>
        <taxon>Rotaria</taxon>
    </lineage>
</organism>
<dbReference type="Proteomes" id="UP000663882">
    <property type="component" value="Unassembled WGS sequence"/>
</dbReference>
<evidence type="ECO:0000313" key="8">
    <source>
        <dbReference type="EMBL" id="CAF3637133.1"/>
    </source>
</evidence>
<feature type="region of interest" description="Disordered" evidence="1">
    <location>
        <begin position="1"/>
        <end position="43"/>
    </location>
</feature>
<comment type="caution">
    <text evidence="6">The sequence shown here is derived from an EMBL/GenBank/DDBJ whole genome shotgun (WGS) entry which is preliminary data.</text>
</comment>
<dbReference type="Pfam" id="PF19026">
    <property type="entry name" value="UBA_HYPK"/>
    <property type="match status" value="1"/>
</dbReference>
<dbReference type="EMBL" id="CAJNOT010001394">
    <property type="protein sequence ID" value="CAF1192712.1"/>
    <property type="molecule type" value="Genomic_DNA"/>
</dbReference>
<dbReference type="GO" id="GO:0050821">
    <property type="term" value="P:protein stabilization"/>
    <property type="evidence" value="ECO:0007669"/>
    <property type="project" value="TreeGrafter"/>
</dbReference>
<dbReference type="EMBL" id="CAJNOL010002673">
    <property type="protein sequence ID" value="CAF1521245.1"/>
    <property type="molecule type" value="Genomic_DNA"/>
</dbReference>
<dbReference type="EMBL" id="CAJOBD010000152">
    <property type="protein sequence ID" value="CAF3595839.1"/>
    <property type="molecule type" value="Genomic_DNA"/>
</dbReference>
<dbReference type="AlphaFoldDB" id="A0A815UIJ8"/>